<evidence type="ECO:0000256" key="6">
    <source>
        <dbReference type="ARBA" id="ARBA00022741"/>
    </source>
</evidence>
<evidence type="ECO:0000259" key="12">
    <source>
        <dbReference type="PROSITE" id="PS52020"/>
    </source>
</evidence>
<keyword evidence="9" id="KW-0190">Covalent protein-DNA linkage</keyword>
<proteinExistence type="predicted"/>
<keyword evidence="10" id="KW-0238">DNA-binding</keyword>
<evidence type="ECO:0000256" key="4">
    <source>
        <dbReference type="ARBA" id="ARBA00022722"/>
    </source>
</evidence>
<dbReference type="Gene3D" id="3.40.1310.20">
    <property type="match status" value="1"/>
</dbReference>
<keyword evidence="1" id="KW-0808">Transferase</keyword>
<evidence type="ECO:0000256" key="8">
    <source>
        <dbReference type="ARBA" id="ARBA00022801"/>
    </source>
</evidence>
<evidence type="ECO:0000256" key="11">
    <source>
        <dbReference type="SAM" id="MobiDB-lite"/>
    </source>
</evidence>
<sequence>MQMGLKKHFLDILPVKTVVHACLLQNTEVLHQLSLTCKEDQDITGKGKRPGLLVEHNSWYSLDETFLRKFCAQSLCKKLCVSDTIKWSRDIYKGHRQYLEHTDEEREAKKLRQVKKTNRPKQPGYYNAAKQRFRCAPNSKKIIRLKETCPSTSKPHWQGYAVFKNRQRFSGVPKAFPGSHVEVAHGSPAEAVSHCQKDGDFKEYGRLPSVKQLNGSCGVWICGPPRCGKDASVRDPGDVYMKNLNKWWDGYNNERFVLLSDVEPDHELLFARCLREGSTQSDVKAIVLLEFARAFDSVGHEHIFTALDRLGTCDGYLEICRCVHAKACKLLQIGGVFSEPIHFKTGVMQGNPVSTELLKGSNRPTDLQPARNRRRYQAPRGSREIGLPWLRR</sequence>
<evidence type="ECO:0000256" key="2">
    <source>
        <dbReference type="ARBA" id="ARBA00022695"/>
    </source>
</evidence>
<feature type="region of interest" description="Disordered" evidence="11">
    <location>
        <begin position="354"/>
        <end position="380"/>
    </location>
</feature>
<dbReference type="GO" id="GO:0016787">
    <property type="term" value="F:hydrolase activity"/>
    <property type="evidence" value="ECO:0007669"/>
    <property type="project" value="UniProtKB-KW"/>
</dbReference>
<keyword evidence="3" id="KW-0235">DNA replication</keyword>
<dbReference type="Proteomes" id="UP001054837">
    <property type="component" value="Unassembled WGS sequence"/>
</dbReference>
<name>A0AAV4MCM4_9ARAC</name>
<evidence type="ECO:0000256" key="9">
    <source>
        <dbReference type="ARBA" id="ARBA00023124"/>
    </source>
</evidence>
<dbReference type="GO" id="GO:0006260">
    <property type="term" value="P:DNA replication"/>
    <property type="evidence" value="ECO:0007669"/>
    <property type="project" value="UniProtKB-KW"/>
</dbReference>
<evidence type="ECO:0000256" key="5">
    <source>
        <dbReference type="ARBA" id="ARBA00022723"/>
    </source>
</evidence>
<organism evidence="13 14">
    <name type="scientific">Caerostris darwini</name>
    <dbReference type="NCBI Taxonomy" id="1538125"/>
    <lineage>
        <taxon>Eukaryota</taxon>
        <taxon>Metazoa</taxon>
        <taxon>Ecdysozoa</taxon>
        <taxon>Arthropoda</taxon>
        <taxon>Chelicerata</taxon>
        <taxon>Arachnida</taxon>
        <taxon>Araneae</taxon>
        <taxon>Araneomorphae</taxon>
        <taxon>Entelegynae</taxon>
        <taxon>Araneoidea</taxon>
        <taxon>Araneidae</taxon>
        <taxon>Caerostris</taxon>
    </lineage>
</organism>
<comment type="caution">
    <text evidence="13">The sequence shown here is derived from an EMBL/GenBank/DDBJ whole genome shotgun (WGS) entry which is preliminary data.</text>
</comment>
<dbReference type="InterPro" id="IPR049912">
    <property type="entry name" value="CRESS_DNA_REP"/>
</dbReference>
<keyword evidence="14" id="KW-1185">Reference proteome</keyword>
<keyword evidence="6" id="KW-0547">Nucleotide-binding</keyword>
<keyword evidence="4" id="KW-0540">Nuclease</keyword>
<dbReference type="AlphaFoldDB" id="A0AAV4MCM4"/>
<dbReference type="EMBL" id="BPLQ01000287">
    <property type="protein sequence ID" value="GIX69585.1"/>
    <property type="molecule type" value="Genomic_DNA"/>
</dbReference>
<dbReference type="PROSITE" id="PS52020">
    <property type="entry name" value="CRESS_DNA_REP"/>
    <property type="match status" value="1"/>
</dbReference>
<evidence type="ECO:0000256" key="1">
    <source>
        <dbReference type="ARBA" id="ARBA00022679"/>
    </source>
</evidence>
<evidence type="ECO:0000256" key="3">
    <source>
        <dbReference type="ARBA" id="ARBA00022705"/>
    </source>
</evidence>
<evidence type="ECO:0000313" key="14">
    <source>
        <dbReference type="Proteomes" id="UP001054837"/>
    </source>
</evidence>
<dbReference type="GO" id="GO:0016779">
    <property type="term" value="F:nucleotidyltransferase activity"/>
    <property type="evidence" value="ECO:0007669"/>
    <property type="project" value="UniProtKB-KW"/>
</dbReference>
<reference evidence="13 14" key="1">
    <citation type="submission" date="2021-06" db="EMBL/GenBank/DDBJ databases">
        <title>Caerostris darwini draft genome.</title>
        <authorList>
            <person name="Kono N."/>
            <person name="Arakawa K."/>
        </authorList>
    </citation>
    <scope>NUCLEOTIDE SEQUENCE [LARGE SCALE GENOMIC DNA]</scope>
</reference>
<dbReference type="GO" id="GO:0004519">
    <property type="term" value="F:endonuclease activity"/>
    <property type="evidence" value="ECO:0007669"/>
    <property type="project" value="UniProtKB-KW"/>
</dbReference>
<evidence type="ECO:0000256" key="10">
    <source>
        <dbReference type="ARBA" id="ARBA00023125"/>
    </source>
</evidence>
<keyword evidence="2" id="KW-0548">Nucleotidyltransferase</keyword>
<evidence type="ECO:0000256" key="7">
    <source>
        <dbReference type="ARBA" id="ARBA00022759"/>
    </source>
</evidence>
<feature type="domain" description="CRESS-DNA virus Rep endonuclease" evidence="12">
    <location>
        <begin position="106"/>
        <end position="207"/>
    </location>
</feature>
<keyword evidence="7" id="KW-0255">Endonuclease</keyword>
<dbReference type="GO" id="GO:0046872">
    <property type="term" value="F:metal ion binding"/>
    <property type="evidence" value="ECO:0007669"/>
    <property type="project" value="UniProtKB-KW"/>
</dbReference>
<accession>A0AAV4MCM4</accession>
<keyword evidence="8" id="KW-0378">Hydrolase</keyword>
<dbReference type="Pfam" id="PF02407">
    <property type="entry name" value="Viral_Rep"/>
    <property type="match status" value="1"/>
</dbReference>
<evidence type="ECO:0000313" key="13">
    <source>
        <dbReference type="EMBL" id="GIX69585.1"/>
    </source>
</evidence>
<dbReference type="GO" id="GO:0000166">
    <property type="term" value="F:nucleotide binding"/>
    <property type="evidence" value="ECO:0007669"/>
    <property type="project" value="UniProtKB-KW"/>
</dbReference>
<gene>
    <name evidence="13" type="ORF">CDAR_305291</name>
</gene>
<protein>
    <submittedName>
        <fullName evidence="13">Replication-associated protein</fullName>
    </submittedName>
</protein>
<dbReference type="GO" id="GO:0003677">
    <property type="term" value="F:DNA binding"/>
    <property type="evidence" value="ECO:0007669"/>
    <property type="project" value="UniProtKB-KW"/>
</dbReference>
<keyword evidence="5" id="KW-0479">Metal-binding</keyword>